<keyword evidence="1" id="KW-0175">Coiled coil</keyword>
<gene>
    <name evidence="3" type="ORF">FSP39_012677</name>
</gene>
<dbReference type="EMBL" id="VSWD01000013">
    <property type="protein sequence ID" value="KAK3084385.1"/>
    <property type="molecule type" value="Genomic_DNA"/>
</dbReference>
<dbReference type="InterPro" id="IPR011029">
    <property type="entry name" value="DEATH-like_dom_sf"/>
</dbReference>
<name>A0AA88XFH6_PINIB</name>
<dbReference type="GO" id="GO:0007165">
    <property type="term" value="P:signal transduction"/>
    <property type="evidence" value="ECO:0007669"/>
    <property type="project" value="InterPro"/>
</dbReference>
<proteinExistence type="predicted"/>
<organism evidence="3 4">
    <name type="scientific">Pinctada imbricata</name>
    <name type="common">Atlantic pearl-oyster</name>
    <name type="synonym">Pinctada martensii</name>
    <dbReference type="NCBI Taxonomy" id="66713"/>
    <lineage>
        <taxon>Eukaryota</taxon>
        <taxon>Metazoa</taxon>
        <taxon>Spiralia</taxon>
        <taxon>Lophotrochozoa</taxon>
        <taxon>Mollusca</taxon>
        <taxon>Bivalvia</taxon>
        <taxon>Autobranchia</taxon>
        <taxon>Pteriomorphia</taxon>
        <taxon>Pterioida</taxon>
        <taxon>Pterioidea</taxon>
        <taxon>Pteriidae</taxon>
        <taxon>Pinctada</taxon>
    </lineage>
</organism>
<evidence type="ECO:0000256" key="1">
    <source>
        <dbReference type="SAM" id="Coils"/>
    </source>
</evidence>
<accession>A0AA88XFH6</accession>
<dbReference type="Proteomes" id="UP001186944">
    <property type="component" value="Unassembled WGS sequence"/>
</dbReference>
<keyword evidence="4" id="KW-1185">Reference proteome</keyword>
<dbReference type="Gene3D" id="1.10.533.10">
    <property type="entry name" value="Death Domain, Fas"/>
    <property type="match status" value="1"/>
</dbReference>
<comment type="caution">
    <text evidence="3">The sequence shown here is derived from an EMBL/GenBank/DDBJ whole genome shotgun (WGS) entry which is preliminary data.</text>
</comment>
<dbReference type="PROSITE" id="PS50017">
    <property type="entry name" value="DEATH_DOMAIN"/>
    <property type="match status" value="1"/>
</dbReference>
<feature type="domain" description="Death" evidence="2">
    <location>
        <begin position="420"/>
        <end position="514"/>
    </location>
</feature>
<feature type="coiled-coil region" evidence="1">
    <location>
        <begin position="261"/>
        <end position="383"/>
    </location>
</feature>
<evidence type="ECO:0000313" key="4">
    <source>
        <dbReference type="Proteomes" id="UP001186944"/>
    </source>
</evidence>
<sequence length="517" mass="61100">MIVVYKTEQEVKSFDQNWLSDASDDFIDSWLGFLEFTKSIIDQKKFRDYDSFGEELKLMRNHVTMTEKRKDIENIERVVNRARMFKDLVLRASKKLPETLTEQLGKYCLSFAYEGADQNLDCVIEYENNINNWTVQVRDDLEKLKMFVADLQEQEGTSIETYIRNYGKVIHYMALILELIPLICNCFKNWVMADEAYPRKLQDEMNRYQKSKNEIMKKMHKREEQKRDSKLQIQRAGYDVKRVQDHIQWTLSERRQCRKKELSVQDNIDVLEEEIREKEAEYLRLSHEYSRQKMSSSREMSVNIAKLESLSHDIVEMKNSAKRQKSKLNKMKIDRFDVQRDLYETKGVFEKNVRKAKRIKIRAKSEEREAGQLLEEVKILTGKINALSRIRKIKTDPMTVKRIFYEGYLPRRTVDLSDHLSEALRLTAAGVGKDWGGLYQHLPFDPPRDKSTRKHDIQVLDIGIKHQDRKSRNVALKGLEKWRRLSNNASTNALVRTLRSIEKQSVADTLERQVIAN</sequence>
<evidence type="ECO:0000313" key="3">
    <source>
        <dbReference type="EMBL" id="KAK3084385.1"/>
    </source>
</evidence>
<dbReference type="AlphaFoldDB" id="A0AA88XFH6"/>
<protein>
    <recommendedName>
        <fullName evidence="2">Death domain-containing protein</fullName>
    </recommendedName>
</protein>
<evidence type="ECO:0000259" key="2">
    <source>
        <dbReference type="PROSITE" id="PS50017"/>
    </source>
</evidence>
<dbReference type="InterPro" id="IPR000488">
    <property type="entry name" value="Death_dom"/>
</dbReference>
<reference evidence="3" key="1">
    <citation type="submission" date="2019-08" db="EMBL/GenBank/DDBJ databases">
        <title>The improved chromosome-level genome for the pearl oyster Pinctada fucata martensii using PacBio sequencing and Hi-C.</title>
        <authorList>
            <person name="Zheng Z."/>
        </authorList>
    </citation>
    <scope>NUCLEOTIDE SEQUENCE</scope>
    <source>
        <strain evidence="3">ZZ-2019</strain>
        <tissue evidence="3">Adductor muscle</tissue>
    </source>
</reference>